<evidence type="ECO:0000313" key="8">
    <source>
        <dbReference type="EMBL" id="MFC3679931.1"/>
    </source>
</evidence>
<dbReference type="PROSITE" id="PS51194">
    <property type="entry name" value="HELICASE_CTER"/>
    <property type="match status" value="1"/>
</dbReference>
<dbReference type="EMBL" id="JBHRYB010000005">
    <property type="protein sequence ID" value="MFC3679931.1"/>
    <property type="molecule type" value="Genomic_DNA"/>
</dbReference>
<dbReference type="CDD" id="cd18791">
    <property type="entry name" value="SF2_C_RHA"/>
    <property type="match status" value="1"/>
</dbReference>
<dbReference type="Pfam" id="PF11898">
    <property type="entry name" value="DUF3418"/>
    <property type="match status" value="1"/>
</dbReference>
<dbReference type="InterPro" id="IPR001650">
    <property type="entry name" value="Helicase_C-like"/>
</dbReference>
<feature type="domain" description="Helicase C-terminal" evidence="7">
    <location>
        <begin position="289"/>
        <end position="461"/>
    </location>
</feature>
<dbReference type="SMART" id="SM00382">
    <property type="entry name" value="AAA"/>
    <property type="match status" value="1"/>
</dbReference>
<evidence type="ECO:0000256" key="2">
    <source>
        <dbReference type="ARBA" id="ARBA00022801"/>
    </source>
</evidence>
<evidence type="ECO:0000259" key="7">
    <source>
        <dbReference type="PROSITE" id="PS51194"/>
    </source>
</evidence>
<dbReference type="EC" id="3.6.4.13" evidence="8"/>
<dbReference type="Pfam" id="PF00271">
    <property type="entry name" value="Helicase_C"/>
    <property type="match status" value="1"/>
</dbReference>
<dbReference type="Pfam" id="PF04408">
    <property type="entry name" value="WHD_HA2"/>
    <property type="match status" value="1"/>
</dbReference>
<dbReference type="InterPro" id="IPR003593">
    <property type="entry name" value="AAA+_ATPase"/>
</dbReference>
<dbReference type="NCBIfam" id="NF008348">
    <property type="entry name" value="PRK11131.1"/>
    <property type="match status" value="1"/>
</dbReference>
<dbReference type="SMART" id="SM00847">
    <property type="entry name" value="HA2"/>
    <property type="match status" value="1"/>
</dbReference>
<accession>A0ABV7VQW9</accession>
<dbReference type="Pfam" id="PF00270">
    <property type="entry name" value="DEAD"/>
    <property type="match status" value="1"/>
</dbReference>
<evidence type="ECO:0000313" key="9">
    <source>
        <dbReference type="Proteomes" id="UP001595722"/>
    </source>
</evidence>
<keyword evidence="9" id="KW-1185">Reference proteome</keyword>
<dbReference type="NCBIfam" id="TIGR01967">
    <property type="entry name" value="DEAH_box_HrpA"/>
    <property type="match status" value="1"/>
</dbReference>
<name>A0ABV7VQW9_9GAMM</name>
<evidence type="ECO:0000256" key="1">
    <source>
        <dbReference type="ARBA" id="ARBA00022741"/>
    </source>
</evidence>
<evidence type="ECO:0000256" key="4">
    <source>
        <dbReference type="ARBA" id="ARBA00022840"/>
    </source>
</evidence>
<comment type="caution">
    <text evidence="8">The sequence shown here is derived from an EMBL/GenBank/DDBJ whole genome shotgun (WGS) entry which is preliminary data.</text>
</comment>
<organism evidence="8 9">
    <name type="scientific">Bacterioplanoides pacificum</name>
    <dbReference type="NCBI Taxonomy" id="1171596"/>
    <lineage>
        <taxon>Bacteria</taxon>
        <taxon>Pseudomonadati</taxon>
        <taxon>Pseudomonadota</taxon>
        <taxon>Gammaproteobacteria</taxon>
        <taxon>Oceanospirillales</taxon>
        <taxon>Oceanospirillaceae</taxon>
        <taxon>Bacterioplanoides</taxon>
    </lineage>
</organism>
<dbReference type="SMART" id="SM00487">
    <property type="entry name" value="DEXDc"/>
    <property type="match status" value="1"/>
</dbReference>
<keyword evidence="3 8" id="KW-0347">Helicase</keyword>
<reference evidence="9" key="1">
    <citation type="journal article" date="2019" name="Int. J. Syst. Evol. Microbiol.">
        <title>The Global Catalogue of Microorganisms (GCM) 10K type strain sequencing project: providing services to taxonomists for standard genome sequencing and annotation.</title>
        <authorList>
            <consortium name="The Broad Institute Genomics Platform"/>
            <consortium name="The Broad Institute Genome Sequencing Center for Infectious Disease"/>
            <person name="Wu L."/>
            <person name="Ma J."/>
        </authorList>
    </citation>
    <scope>NUCLEOTIDE SEQUENCE [LARGE SCALE GENOMIC DNA]</scope>
    <source>
        <strain evidence="9">KCTC 42424</strain>
    </source>
</reference>
<dbReference type="SMART" id="SM00490">
    <property type="entry name" value="HELICc"/>
    <property type="match status" value="1"/>
</dbReference>
<dbReference type="PANTHER" id="PTHR18934:SF99">
    <property type="entry name" value="ATP-DEPENDENT RNA HELICASE DHX37-RELATED"/>
    <property type="match status" value="1"/>
</dbReference>
<proteinExistence type="predicted"/>
<dbReference type="Gene3D" id="3.40.50.300">
    <property type="entry name" value="P-loop containing nucleotide triphosphate hydrolases"/>
    <property type="match status" value="2"/>
</dbReference>
<evidence type="ECO:0000259" key="6">
    <source>
        <dbReference type="PROSITE" id="PS51192"/>
    </source>
</evidence>
<evidence type="ECO:0000256" key="3">
    <source>
        <dbReference type="ARBA" id="ARBA00022806"/>
    </source>
</evidence>
<dbReference type="InterPro" id="IPR011545">
    <property type="entry name" value="DEAD/DEAH_box_helicase_dom"/>
</dbReference>
<gene>
    <name evidence="8" type="primary">hrpA</name>
    <name evidence="8" type="ORF">ACFOMG_07375</name>
</gene>
<dbReference type="GO" id="GO:0003724">
    <property type="term" value="F:RNA helicase activity"/>
    <property type="evidence" value="ECO:0007669"/>
    <property type="project" value="UniProtKB-EC"/>
</dbReference>
<evidence type="ECO:0000256" key="5">
    <source>
        <dbReference type="SAM" id="MobiDB-lite"/>
    </source>
</evidence>
<dbReference type="RefSeq" id="WP_376865742.1">
    <property type="nucleotide sequence ID" value="NZ_JBHRYB010000005.1"/>
</dbReference>
<dbReference type="SUPFAM" id="SSF52540">
    <property type="entry name" value="P-loop containing nucleoside triphosphate hydrolases"/>
    <property type="match status" value="1"/>
</dbReference>
<dbReference type="PROSITE" id="PS51192">
    <property type="entry name" value="HELICASE_ATP_BIND_1"/>
    <property type="match status" value="1"/>
</dbReference>
<keyword evidence="2 8" id="KW-0378">Hydrolase</keyword>
<feature type="domain" description="Helicase ATP-binding" evidence="6">
    <location>
        <begin position="93"/>
        <end position="256"/>
    </location>
</feature>
<dbReference type="Pfam" id="PF21010">
    <property type="entry name" value="HA2_C"/>
    <property type="match status" value="1"/>
</dbReference>
<dbReference type="InterPro" id="IPR014001">
    <property type="entry name" value="Helicase_ATP-bd"/>
</dbReference>
<dbReference type="InterPro" id="IPR024590">
    <property type="entry name" value="HrpA_C"/>
</dbReference>
<keyword evidence="4" id="KW-0067">ATP-binding</keyword>
<dbReference type="InterPro" id="IPR048333">
    <property type="entry name" value="HA2_WH"/>
</dbReference>
<dbReference type="InterPro" id="IPR027417">
    <property type="entry name" value="P-loop_NTPase"/>
</dbReference>
<feature type="region of interest" description="Disordered" evidence="5">
    <location>
        <begin position="541"/>
        <end position="561"/>
    </location>
</feature>
<dbReference type="InterPro" id="IPR007502">
    <property type="entry name" value="Helicase-assoc_dom"/>
</dbReference>
<dbReference type="Gene3D" id="1.20.120.1080">
    <property type="match status" value="1"/>
</dbReference>
<dbReference type="PANTHER" id="PTHR18934">
    <property type="entry name" value="ATP-DEPENDENT RNA HELICASE"/>
    <property type="match status" value="1"/>
</dbReference>
<dbReference type="InterPro" id="IPR010222">
    <property type="entry name" value="RNA_helicase_HrpA"/>
</dbReference>
<dbReference type="InterPro" id="IPR011709">
    <property type="entry name" value="DEAD-box_helicase_OB_fold"/>
</dbReference>
<keyword evidence="1" id="KW-0547">Nucleotide-binding</keyword>
<dbReference type="Proteomes" id="UP001595722">
    <property type="component" value="Unassembled WGS sequence"/>
</dbReference>
<dbReference type="GO" id="GO:0016787">
    <property type="term" value="F:hydrolase activity"/>
    <property type="evidence" value="ECO:0007669"/>
    <property type="project" value="UniProtKB-KW"/>
</dbReference>
<protein>
    <submittedName>
        <fullName evidence="8">ATP-dependent RNA helicase HrpA</fullName>
        <ecNumber evidence="8">3.6.4.13</ecNumber>
    </submittedName>
</protein>
<sequence>MFSHQPDQASSPSTDIKALHQAIDHCLIKDRFALRRSVRQISNLMAEGKSFDALLEKLLARIQRSQQLVSVRSQALTVSYPDLPVSERKDEILKAVQENQVVVVAGETGSGKTTQLPKVCLEAGLGVYGRIAHTQPRRLAARAVAGRIAEELHCQLGNQVGFQVRFTDQSNDQTRIKLMTDGILLAQTQHDKFLNEYDVIIIDEAHERSLNIDFLLGYLKQLLPKRPDLKLIITSATIDVDRFANHFADADGKPAPVIEVSGRTFPVETRYRPLVREDEDGEDRSLFDGIAEALAELRSEDKNKGQPGDVLVFLPGEREIRECAEFLRRAQLPATDILPLYARLSAGDQQKIFKPHGGRRVVLATNVAETSLTVPGIRYVIDSGVARISRYSYRSKVQRLPVEAISQASANQRAGRCGRVAPGICIRLYEESDFLGRDEFTDPEIRRTNLASVVLQMLHLKLGRLQDFPFVDAPDERFVKDGFNLLQELEAVNGKQQLTALGRQMARLPVDPRIARMMLEAQQQRALTEVLVIAAALTVQDPRERPPEKQQQADEKHRSWKDEDSDFVSLLNLWQAYEEQRQELSQNQLRKWCTKHFLNYMRMREWRDTHRQLHILCKELGLQENQQAANYDALHKSLLSGMLSQVGFKSESAQSNPGEYLGARNRKFWIFPASGQYKKKPKWMMAAEVVETSKLFARTVAKIEPQWIEEIGKPLLKYQYFEPHWQEKRGQVMAFEQSTLYGLIVNAKKRVNYADTHPKEAREILIQEGLVEQKIRTKADFYRKNCQLLQQVTEYEEKSRRRDLVIDDAYLAEFYDKALPDHIVSCKHLERWFNKAAAAEKQALYFTRDFLLSPEAAGVGAGDYPAELDWQGMAFPLSYSFAPGAADDGVTLSVPVAMLQQVPAEQTEWLVPGFIEEKVIALIKALPKAIRKQFVPVPNTARDFLQQSGPAQGGLYSQLLNYLNSRLRPEQVEADEFRNSELVAYLKMNIRVLDGDKILAEDRDLEQLKARFSDASQAQIEDLTHSAFQRDQVEQWDFGDLPSSTQTAVNGLPVRAFPCLKPASSQAGKTDIELAVEADEYKARQLHRLGVCQLIRKQLPAQERALKAFIQQQMKGKWLYCKGVGSEAELTADLIQAAFIQTFVPLDDDLPYQQQAFQQRLERRAELLEHGEKLLGQFIEWVTLRHNILKAMSGAVSLDRAMAYSDVKAHLERLLARGFMQRTPWGRLQSYGRYLKAMAYRIEKLQGNLARDRQSMIEFDSLYKPYQQALTQPGADQHTELSEFGWLLEEWRVSLFAQPLGTKEPVSLKRLKKRWGEIAKP</sequence>
<dbReference type="Pfam" id="PF07717">
    <property type="entry name" value="OB_NTP_bind"/>
    <property type="match status" value="1"/>
</dbReference>